<proteinExistence type="predicted"/>
<dbReference type="Pfam" id="PF01370">
    <property type="entry name" value="Epimerase"/>
    <property type="match status" value="1"/>
</dbReference>
<evidence type="ECO:0000313" key="2">
    <source>
        <dbReference type="EMBL" id="GMG84899.1"/>
    </source>
</evidence>
<dbReference type="InterPro" id="IPR036291">
    <property type="entry name" value="NAD(P)-bd_dom_sf"/>
</dbReference>
<accession>A0ABQ6LS69</accession>
<dbReference type="InterPro" id="IPR051207">
    <property type="entry name" value="ComplexI_NDUFA9_subunit"/>
</dbReference>
<dbReference type="SUPFAM" id="SSF51735">
    <property type="entry name" value="NAD(P)-binding Rossmann-fold domains"/>
    <property type="match status" value="1"/>
</dbReference>
<dbReference type="CDD" id="cd05271">
    <property type="entry name" value="NDUFA9_like_SDR_a"/>
    <property type="match status" value="1"/>
</dbReference>
<keyword evidence="3" id="KW-1185">Reference proteome</keyword>
<dbReference type="Proteomes" id="UP001239909">
    <property type="component" value="Unassembled WGS sequence"/>
</dbReference>
<sequence>MVMAMTDAPIVTVIGGSGFVGRYIVQAMAREGWRVRVGCRRPHEAHFVRPYGVVGQVEPIQCNIRDDASIARIVAGAQVVINCVGVLFESGKNSFAATQAEGAARVARLAAAAGATRIVQISAIGADPESPSEYARSKAAGEAAVREAMANATILRPSIIFGTEDQFFNRFAKMARLMPVLPIVGGATRFQPVWVQDVAEATMRVATGGAQPGVYELGGPNIYTFRALIDMMLHAIRRRRLVIDMPFWMARLQGSMLGMLPDPPLTRDQVLLLERDNVVAEGARGFAELGIEPEAPEGIIDSYLYAYRPYGQYASLTESRRAQDQ</sequence>
<dbReference type="Gene3D" id="3.40.50.720">
    <property type="entry name" value="NAD(P)-binding Rossmann-like Domain"/>
    <property type="match status" value="1"/>
</dbReference>
<dbReference type="EMBL" id="BSYI01000046">
    <property type="protein sequence ID" value="GMG84899.1"/>
    <property type="molecule type" value="Genomic_DNA"/>
</dbReference>
<evidence type="ECO:0000313" key="3">
    <source>
        <dbReference type="Proteomes" id="UP001239909"/>
    </source>
</evidence>
<protein>
    <submittedName>
        <fullName evidence="2">Complex I NDUFA9 subunit family protein</fullName>
    </submittedName>
</protein>
<gene>
    <name evidence="2" type="ORF">LNKW23_41150</name>
</gene>
<dbReference type="PANTHER" id="PTHR12126">
    <property type="entry name" value="NADH-UBIQUINONE OXIDOREDUCTASE 39 KDA SUBUNIT-RELATED"/>
    <property type="match status" value="1"/>
</dbReference>
<name>A0ABQ6LS69_9RHOB</name>
<organism evidence="2 3">
    <name type="scientific">Paralimibaculum aggregatum</name>
    <dbReference type="NCBI Taxonomy" id="3036245"/>
    <lineage>
        <taxon>Bacteria</taxon>
        <taxon>Pseudomonadati</taxon>
        <taxon>Pseudomonadota</taxon>
        <taxon>Alphaproteobacteria</taxon>
        <taxon>Rhodobacterales</taxon>
        <taxon>Paracoccaceae</taxon>
        <taxon>Paralimibaculum</taxon>
    </lineage>
</organism>
<comment type="caution">
    <text evidence="2">The sequence shown here is derived from an EMBL/GenBank/DDBJ whole genome shotgun (WGS) entry which is preliminary data.</text>
</comment>
<feature type="domain" description="NAD-dependent epimerase/dehydratase" evidence="1">
    <location>
        <begin position="11"/>
        <end position="218"/>
    </location>
</feature>
<dbReference type="PANTHER" id="PTHR12126:SF11">
    <property type="entry name" value="NADH DEHYDROGENASE [UBIQUINONE] 1 ALPHA SUBCOMPLEX SUBUNIT 9, MITOCHONDRIAL"/>
    <property type="match status" value="1"/>
</dbReference>
<dbReference type="InterPro" id="IPR001509">
    <property type="entry name" value="Epimerase_deHydtase"/>
</dbReference>
<reference evidence="2 3" key="1">
    <citation type="submission" date="2023-04" db="EMBL/GenBank/DDBJ databases">
        <title>Marinoamorphus aggregata gen. nov., sp. Nov., isolate from tissue of brittle star Ophioplocus japonicus.</title>
        <authorList>
            <person name="Kawano K."/>
            <person name="Sawayama S."/>
            <person name="Nakagawa S."/>
        </authorList>
    </citation>
    <scope>NUCLEOTIDE SEQUENCE [LARGE SCALE GENOMIC DNA]</scope>
    <source>
        <strain evidence="2 3">NKW23</strain>
    </source>
</reference>
<evidence type="ECO:0000259" key="1">
    <source>
        <dbReference type="Pfam" id="PF01370"/>
    </source>
</evidence>